<organism evidence="11 12">
    <name type="scientific">Lacrimispora saccharolytica (strain ATCC 35040 / DSM 2544 / NRCC 2533 / WM1)</name>
    <name type="common">Clostridium saccharolyticum</name>
    <dbReference type="NCBI Taxonomy" id="610130"/>
    <lineage>
        <taxon>Bacteria</taxon>
        <taxon>Bacillati</taxon>
        <taxon>Bacillota</taxon>
        <taxon>Clostridia</taxon>
        <taxon>Lachnospirales</taxon>
        <taxon>Lachnospiraceae</taxon>
        <taxon>Lacrimispora</taxon>
    </lineage>
</organism>
<feature type="transmembrane region" description="Helical" evidence="10">
    <location>
        <begin position="172"/>
        <end position="192"/>
    </location>
</feature>
<dbReference type="GO" id="GO:0046677">
    <property type="term" value="P:response to antibiotic"/>
    <property type="evidence" value="ECO:0007669"/>
    <property type="project" value="UniProtKB-KW"/>
</dbReference>
<sequence>MKTENNLDTDQIRGLVWRLAIPSMLAQFVSVFYSIVDRMYIGNIAGTGEISLAGVGICGPIITMISSVAFLVGVGGSPLMSIRMGEKNQRAASQILANCFLLLAVLSVLFTISSFLAKEKLLMWFGASEATFSYANDYITICLLGTVFALLSTGMNQFIICQGFAKTGMKSVLLGAVCNIVLDPVFMFVFGLEVRGAAIATVLSQMASCFYVLRFLFGDKPPIRITFGNYDWQVMKRVLMLGLSPFLIIAFDNVLIISLNMLIQRYGGESQGDMLLTCMTIVQSFMLMVTMPLGGITGGTQTILGYNYGAGRPDRIKKAGIHISSLALGFTTIMFILAHTVPQYFVRIFTQNEAYVELTVWAIKIYTMGIIPLALQYAVVDGFVGMGVAKVAISLSMFRKVIFLGGAALIPVWFGIDKIFYTEPVSDFISVLVSVTVTLLVFDRVLKKREANKPLTYEGVE</sequence>
<evidence type="ECO:0000313" key="12">
    <source>
        <dbReference type="Proteomes" id="UP000001662"/>
    </source>
</evidence>
<feature type="transmembrane region" description="Helical" evidence="10">
    <location>
        <begin position="319"/>
        <end position="341"/>
    </location>
</feature>
<comment type="similarity">
    <text evidence="2">Belongs to the multi antimicrobial extrusion (MATE) (TC 2.A.66.1) family. MepA subfamily.</text>
</comment>
<dbReference type="KEGG" id="csh:Closa_1265"/>
<evidence type="ECO:0000313" key="11">
    <source>
        <dbReference type="EMBL" id="ADL03868.1"/>
    </source>
</evidence>
<dbReference type="AlphaFoldDB" id="D9R8B6"/>
<evidence type="ECO:0000256" key="6">
    <source>
        <dbReference type="ARBA" id="ARBA00022692"/>
    </source>
</evidence>
<feature type="transmembrane region" description="Helical" evidence="10">
    <location>
        <begin position="361"/>
        <end position="385"/>
    </location>
</feature>
<dbReference type="eggNOG" id="COG0534">
    <property type="taxonomic scope" value="Bacteria"/>
</dbReference>
<dbReference type="STRING" id="610130.Closa_1265"/>
<keyword evidence="5" id="KW-1003">Cell membrane</keyword>
<feature type="transmembrane region" description="Helical" evidence="10">
    <location>
        <begin position="397"/>
        <end position="416"/>
    </location>
</feature>
<evidence type="ECO:0000256" key="5">
    <source>
        <dbReference type="ARBA" id="ARBA00022475"/>
    </source>
</evidence>
<feature type="transmembrane region" description="Helical" evidence="10">
    <location>
        <begin position="198"/>
        <end position="217"/>
    </location>
</feature>
<feature type="transmembrane region" description="Helical" evidence="10">
    <location>
        <begin position="274"/>
        <end position="298"/>
    </location>
</feature>
<evidence type="ECO:0000256" key="7">
    <source>
        <dbReference type="ARBA" id="ARBA00022989"/>
    </source>
</evidence>
<evidence type="ECO:0000256" key="4">
    <source>
        <dbReference type="ARBA" id="ARBA00022448"/>
    </source>
</evidence>
<dbReference type="EMBL" id="CP002109">
    <property type="protein sequence ID" value="ADL03868.1"/>
    <property type="molecule type" value="Genomic_DNA"/>
</dbReference>
<reference evidence="11" key="1">
    <citation type="submission" date="2010-07" db="EMBL/GenBank/DDBJ databases">
        <title>Complete sequence of Clostridium saccharolyticum WM1.</title>
        <authorList>
            <consortium name="US DOE Joint Genome Institute"/>
            <person name="Lucas S."/>
            <person name="Copeland A."/>
            <person name="Lapidus A."/>
            <person name="Cheng J.-F."/>
            <person name="Bruce D."/>
            <person name="Goodwin L."/>
            <person name="Pitluck S."/>
            <person name="Chertkov O."/>
            <person name="Detter J.C."/>
            <person name="Han C."/>
            <person name="Tapia R."/>
            <person name="Land M."/>
            <person name="Hauser L."/>
            <person name="Chang Y.-J."/>
            <person name="Jeffries C."/>
            <person name="Kyrpides N."/>
            <person name="Ivanova N."/>
            <person name="Mikhailova N."/>
            <person name="Mouttaki H."/>
            <person name="Lin L."/>
            <person name="Zhou J."/>
            <person name="Hemme C.L."/>
            <person name="Woyke T."/>
        </authorList>
    </citation>
    <scope>NUCLEOTIDE SEQUENCE [LARGE SCALE GENOMIC DNA]</scope>
    <source>
        <strain evidence="11">WM1</strain>
    </source>
</reference>
<dbReference type="GO" id="GO:0005886">
    <property type="term" value="C:plasma membrane"/>
    <property type="evidence" value="ECO:0007669"/>
    <property type="project" value="UniProtKB-SubCell"/>
</dbReference>
<protein>
    <recommendedName>
        <fullName evidence="3">Multidrug export protein MepA</fullName>
    </recommendedName>
</protein>
<dbReference type="OrthoDB" id="9811110at2"/>
<dbReference type="PIRSF" id="PIRSF006603">
    <property type="entry name" value="DinF"/>
    <property type="match status" value="1"/>
</dbReference>
<dbReference type="PaxDb" id="610130-Closa_1265"/>
<keyword evidence="7 10" id="KW-1133">Transmembrane helix</keyword>
<keyword evidence="4" id="KW-0813">Transport</keyword>
<dbReference type="GO" id="GO:0015297">
    <property type="term" value="F:antiporter activity"/>
    <property type="evidence" value="ECO:0007669"/>
    <property type="project" value="InterPro"/>
</dbReference>
<feature type="transmembrane region" description="Helical" evidence="10">
    <location>
        <begin position="95"/>
        <end position="118"/>
    </location>
</feature>
<dbReference type="RefSeq" id="WP_013271963.1">
    <property type="nucleotide sequence ID" value="NC_014376.1"/>
</dbReference>
<dbReference type="InterPro" id="IPR002528">
    <property type="entry name" value="MATE_fam"/>
</dbReference>
<feature type="transmembrane region" description="Helical" evidence="10">
    <location>
        <begin position="15"/>
        <end position="35"/>
    </location>
</feature>
<evidence type="ECO:0000256" key="9">
    <source>
        <dbReference type="ARBA" id="ARBA00023251"/>
    </source>
</evidence>
<evidence type="ECO:0000256" key="10">
    <source>
        <dbReference type="SAM" id="Phobius"/>
    </source>
</evidence>
<evidence type="ECO:0000256" key="2">
    <source>
        <dbReference type="ARBA" id="ARBA00008417"/>
    </source>
</evidence>
<accession>D9R8B6</accession>
<evidence type="ECO:0000256" key="1">
    <source>
        <dbReference type="ARBA" id="ARBA00004651"/>
    </source>
</evidence>
<dbReference type="InterPro" id="IPR051327">
    <property type="entry name" value="MATE_MepA_subfamily"/>
</dbReference>
<dbReference type="HOGENOM" id="CLU_012893_0_0_9"/>
<evidence type="ECO:0000256" key="3">
    <source>
        <dbReference type="ARBA" id="ARBA00022106"/>
    </source>
</evidence>
<dbReference type="InterPro" id="IPR048279">
    <property type="entry name" value="MdtK-like"/>
</dbReference>
<proteinExistence type="inferred from homology"/>
<name>D9R8B6_LACSW</name>
<feature type="transmembrane region" description="Helical" evidence="10">
    <location>
        <begin position="238"/>
        <end position="262"/>
    </location>
</feature>
<gene>
    <name evidence="11" type="ordered locus">Closa_1265</name>
</gene>
<dbReference type="NCBIfam" id="TIGR00797">
    <property type="entry name" value="matE"/>
    <property type="match status" value="1"/>
</dbReference>
<keyword evidence="12" id="KW-1185">Reference proteome</keyword>
<dbReference type="InterPro" id="IPR045070">
    <property type="entry name" value="MATE_MepA-like"/>
</dbReference>
<feature type="transmembrane region" description="Helical" evidence="10">
    <location>
        <begin position="50"/>
        <end position="74"/>
    </location>
</feature>
<keyword evidence="6 10" id="KW-0812">Transmembrane</keyword>
<feature type="transmembrane region" description="Helical" evidence="10">
    <location>
        <begin position="428"/>
        <end position="446"/>
    </location>
</feature>
<dbReference type="CDD" id="cd13143">
    <property type="entry name" value="MATE_MepA_like"/>
    <property type="match status" value="1"/>
</dbReference>
<dbReference type="GO" id="GO:0042910">
    <property type="term" value="F:xenobiotic transmembrane transporter activity"/>
    <property type="evidence" value="ECO:0007669"/>
    <property type="project" value="InterPro"/>
</dbReference>
<dbReference type="Pfam" id="PF01554">
    <property type="entry name" value="MatE"/>
    <property type="match status" value="2"/>
</dbReference>
<feature type="transmembrane region" description="Helical" evidence="10">
    <location>
        <begin position="138"/>
        <end position="160"/>
    </location>
</feature>
<dbReference type="PANTHER" id="PTHR43823">
    <property type="entry name" value="SPORULATION PROTEIN YKVU"/>
    <property type="match status" value="1"/>
</dbReference>
<dbReference type="Proteomes" id="UP000001662">
    <property type="component" value="Chromosome"/>
</dbReference>
<evidence type="ECO:0000256" key="8">
    <source>
        <dbReference type="ARBA" id="ARBA00023136"/>
    </source>
</evidence>
<keyword evidence="9" id="KW-0046">Antibiotic resistance</keyword>
<dbReference type="PANTHER" id="PTHR43823:SF3">
    <property type="entry name" value="MULTIDRUG EXPORT PROTEIN MEPA"/>
    <property type="match status" value="1"/>
</dbReference>
<keyword evidence="8 10" id="KW-0472">Membrane</keyword>
<comment type="subcellular location">
    <subcellularLocation>
        <location evidence="1">Cell membrane</location>
        <topology evidence="1">Multi-pass membrane protein</topology>
    </subcellularLocation>
</comment>